<dbReference type="AlphaFoldDB" id="A0A848MNZ2"/>
<dbReference type="NCBIfam" id="TIGR01926">
    <property type="entry name" value="peroxid_rel"/>
    <property type="match status" value="1"/>
</dbReference>
<reference evidence="2 3" key="2">
    <citation type="submission" date="2020-06" db="EMBL/GenBank/DDBJ databases">
        <title>Polyphasic characterization of a Rahnella strain isolated from tree sap.</title>
        <authorList>
            <person name="Kim I.S."/>
        </authorList>
    </citation>
    <scope>NUCLEOTIDE SEQUENCE [LARGE SCALE GENOMIC DNA]</scope>
    <source>
        <strain evidence="2 3">SAP-1</strain>
    </source>
</reference>
<organism evidence="2 3">
    <name type="scientific">Rouxiella aceris</name>
    <dbReference type="NCBI Taxonomy" id="2703884"/>
    <lineage>
        <taxon>Bacteria</taxon>
        <taxon>Pseudomonadati</taxon>
        <taxon>Pseudomonadota</taxon>
        <taxon>Gammaproteobacteria</taxon>
        <taxon>Enterobacterales</taxon>
        <taxon>Yersiniaceae</taxon>
        <taxon>Rouxiella</taxon>
    </lineage>
</organism>
<dbReference type="Gene3D" id="1.20.1290.10">
    <property type="entry name" value="AhpD-like"/>
    <property type="match status" value="1"/>
</dbReference>
<proteinExistence type="predicted"/>
<dbReference type="InterPro" id="IPR010195">
    <property type="entry name" value="Uncharacterised_peroxidase-rel"/>
</dbReference>
<gene>
    <name evidence="2" type="ORF">GW590_18080</name>
</gene>
<evidence type="ECO:0000313" key="3">
    <source>
        <dbReference type="Proteomes" id="UP000585363"/>
    </source>
</evidence>
<dbReference type="Proteomes" id="UP000585363">
    <property type="component" value="Unassembled WGS sequence"/>
</dbReference>
<feature type="compositionally biased region" description="Polar residues" evidence="1">
    <location>
        <begin position="15"/>
        <end position="24"/>
    </location>
</feature>
<feature type="region of interest" description="Disordered" evidence="1">
    <location>
        <begin position="1"/>
        <end position="25"/>
    </location>
</feature>
<dbReference type="PANTHER" id="PTHR35446">
    <property type="entry name" value="SI:CH211-175M2.5"/>
    <property type="match status" value="1"/>
</dbReference>
<protein>
    <submittedName>
        <fullName evidence="2">Peroxidase-related enzyme</fullName>
    </submittedName>
</protein>
<dbReference type="SUPFAM" id="SSF69118">
    <property type="entry name" value="AhpD-like"/>
    <property type="match status" value="2"/>
</dbReference>
<dbReference type="PANTHER" id="PTHR35446:SF2">
    <property type="entry name" value="CARBOXYMUCONOLACTONE DECARBOXYLASE-LIKE DOMAIN-CONTAINING PROTEIN"/>
    <property type="match status" value="1"/>
</dbReference>
<sequence>MEQQRRAAHDGWYHETQSSQQRQTPAVPCQIITTDSFLLGLEQKLAPSFRILLTQRSGLLSAGQRCYNQLFPEEVPLSRTQTLSLYDRLSSALTVAQVTGIQPLCSHYAARLAPLNCPDASRESNIRQTHLAQYARLLATQPSLINRQMLSQLQDVGLSATDIIIFSQLIGFVTFQARLLAIINALAGRPATVLPGFQHVEESSAQGFSLQPRRWQAYLPTLDIAQASQQQLDILDDCAEDGRDSAFYRLLVLDASSLSALSAIAATIMQPADSEKSRLQQWSAVVTSRLNGCLFCAGVHGHHYLQAGGQSRHIERLFQGKAGSNGLTTDKDPLVKAVQILAQTPEKFDAAALQLLLDAGYDHQQAVSILLASALFCWVNRLVQTLGDTRLA</sequence>
<dbReference type="RefSeq" id="WP_169404489.1">
    <property type="nucleotide sequence ID" value="NZ_JAADJU010000010.1"/>
</dbReference>
<evidence type="ECO:0000313" key="2">
    <source>
        <dbReference type="EMBL" id="NMP28771.1"/>
    </source>
</evidence>
<name>A0A848MNZ2_9GAMM</name>
<dbReference type="EMBL" id="JAADJU010000010">
    <property type="protein sequence ID" value="NMP28771.1"/>
    <property type="molecule type" value="Genomic_DNA"/>
</dbReference>
<accession>A0A848MNZ2</accession>
<feature type="compositionally biased region" description="Basic and acidic residues" evidence="1">
    <location>
        <begin position="1"/>
        <end position="13"/>
    </location>
</feature>
<dbReference type="GO" id="GO:0004601">
    <property type="term" value="F:peroxidase activity"/>
    <property type="evidence" value="ECO:0007669"/>
    <property type="project" value="UniProtKB-KW"/>
</dbReference>
<keyword evidence="3" id="KW-1185">Reference proteome</keyword>
<keyword evidence="2" id="KW-0575">Peroxidase</keyword>
<reference evidence="2 3" key="1">
    <citation type="submission" date="2020-01" db="EMBL/GenBank/DDBJ databases">
        <authorList>
            <person name="Lee S.D."/>
        </authorList>
    </citation>
    <scope>NUCLEOTIDE SEQUENCE [LARGE SCALE GENOMIC DNA]</scope>
    <source>
        <strain evidence="2 3">SAP-1</strain>
    </source>
</reference>
<dbReference type="InterPro" id="IPR029032">
    <property type="entry name" value="AhpD-like"/>
</dbReference>
<keyword evidence="2" id="KW-0560">Oxidoreductase</keyword>
<evidence type="ECO:0000256" key="1">
    <source>
        <dbReference type="SAM" id="MobiDB-lite"/>
    </source>
</evidence>
<comment type="caution">
    <text evidence="2">The sequence shown here is derived from an EMBL/GenBank/DDBJ whole genome shotgun (WGS) entry which is preliminary data.</text>
</comment>